<dbReference type="InterPro" id="IPR036271">
    <property type="entry name" value="Tet_transcr_reg_TetR-rel_C_sf"/>
</dbReference>
<protein>
    <submittedName>
        <fullName evidence="5">TetR family transcriptional regulator</fullName>
    </submittedName>
</protein>
<dbReference type="Pfam" id="PF00440">
    <property type="entry name" value="TetR_N"/>
    <property type="match status" value="1"/>
</dbReference>
<dbReference type="PROSITE" id="PS50977">
    <property type="entry name" value="HTH_TETR_2"/>
    <property type="match status" value="1"/>
</dbReference>
<reference evidence="5 6" key="1">
    <citation type="submission" date="2019-03" db="EMBL/GenBank/DDBJ databases">
        <title>Genomic Encyclopedia of Type Strains, Phase IV (KMG-IV): sequencing the most valuable type-strain genomes for metagenomic binning, comparative biology and taxonomic classification.</title>
        <authorList>
            <person name="Goeker M."/>
        </authorList>
    </citation>
    <scope>NUCLEOTIDE SEQUENCE [LARGE SCALE GENOMIC DNA]</scope>
    <source>
        <strain evidence="5 6">DSM 12121</strain>
    </source>
</reference>
<feature type="DNA-binding region" description="H-T-H motif" evidence="2">
    <location>
        <begin position="153"/>
        <end position="172"/>
    </location>
</feature>
<name>A0A4R6DE66_9RHOO</name>
<dbReference type="Pfam" id="PF17932">
    <property type="entry name" value="TetR_C_24"/>
    <property type="match status" value="1"/>
</dbReference>
<proteinExistence type="predicted"/>
<evidence type="ECO:0000256" key="2">
    <source>
        <dbReference type="PROSITE-ProRule" id="PRU00335"/>
    </source>
</evidence>
<dbReference type="InterPro" id="IPR041490">
    <property type="entry name" value="KstR2_TetR_C"/>
</dbReference>
<dbReference type="AlphaFoldDB" id="A0A4R6DE66"/>
<dbReference type="PANTHER" id="PTHR30055:SF226">
    <property type="entry name" value="HTH-TYPE TRANSCRIPTIONAL REGULATOR PKSA"/>
    <property type="match status" value="1"/>
</dbReference>
<feature type="domain" description="HTH tetR-type" evidence="4">
    <location>
        <begin position="130"/>
        <end position="190"/>
    </location>
</feature>
<dbReference type="EMBL" id="SNVV01000047">
    <property type="protein sequence ID" value="TDN42524.1"/>
    <property type="molecule type" value="Genomic_DNA"/>
</dbReference>
<accession>A0A4R6DE66</accession>
<dbReference type="SUPFAM" id="SSF48498">
    <property type="entry name" value="Tetracyclin repressor-like, C-terminal domain"/>
    <property type="match status" value="1"/>
</dbReference>
<gene>
    <name evidence="5" type="ORF">C7389_1471</name>
</gene>
<evidence type="ECO:0000313" key="5">
    <source>
        <dbReference type="EMBL" id="TDN42524.1"/>
    </source>
</evidence>
<evidence type="ECO:0000259" key="4">
    <source>
        <dbReference type="PROSITE" id="PS50977"/>
    </source>
</evidence>
<dbReference type="InterPro" id="IPR050109">
    <property type="entry name" value="HTH-type_TetR-like_transc_reg"/>
</dbReference>
<keyword evidence="6" id="KW-1185">Reference proteome</keyword>
<organism evidence="5 6">
    <name type="scientific">Azoarcus indigens</name>
    <dbReference type="NCBI Taxonomy" id="29545"/>
    <lineage>
        <taxon>Bacteria</taxon>
        <taxon>Pseudomonadati</taxon>
        <taxon>Pseudomonadota</taxon>
        <taxon>Betaproteobacteria</taxon>
        <taxon>Rhodocyclales</taxon>
        <taxon>Zoogloeaceae</taxon>
        <taxon>Azoarcus</taxon>
    </lineage>
</organism>
<feature type="region of interest" description="Disordered" evidence="3">
    <location>
        <begin position="105"/>
        <end position="132"/>
    </location>
</feature>
<dbReference type="Proteomes" id="UP000295129">
    <property type="component" value="Unassembled WGS sequence"/>
</dbReference>
<dbReference type="OrthoDB" id="9803878at2"/>
<keyword evidence="1 2" id="KW-0238">DNA-binding</keyword>
<dbReference type="GO" id="GO:0000976">
    <property type="term" value="F:transcription cis-regulatory region binding"/>
    <property type="evidence" value="ECO:0007669"/>
    <property type="project" value="TreeGrafter"/>
</dbReference>
<dbReference type="RefSeq" id="WP_133595276.1">
    <property type="nucleotide sequence ID" value="NZ_SNVV01000047.1"/>
</dbReference>
<dbReference type="PANTHER" id="PTHR30055">
    <property type="entry name" value="HTH-TYPE TRANSCRIPTIONAL REGULATOR RUTR"/>
    <property type="match status" value="1"/>
</dbReference>
<evidence type="ECO:0000256" key="3">
    <source>
        <dbReference type="SAM" id="MobiDB-lite"/>
    </source>
</evidence>
<dbReference type="GO" id="GO:0003700">
    <property type="term" value="F:DNA-binding transcription factor activity"/>
    <property type="evidence" value="ECO:0007669"/>
    <property type="project" value="TreeGrafter"/>
</dbReference>
<comment type="caution">
    <text evidence="5">The sequence shown here is derived from an EMBL/GenBank/DDBJ whole genome shotgun (WGS) entry which is preliminary data.</text>
</comment>
<dbReference type="PRINTS" id="PR00455">
    <property type="entry name" value="HTHTETR"/>
</dbReference>
<dbReference type="SUPFAM" id="SSF46689">
    <property type="entry name" value="Homeodomain-like"/>
    <property type="match status" value="1"/>
</dbReference>
<sequence length="313" mass="34386">MNPAALPASAAISAQDAQPHDVEAEILRLAREEPTLGQAAVAERLRQEGLQISASGVRYIWQKHGLETTVKRLQALASQSGDGLAALTDNQRRLLERGEVSAQLSAQLSAQQSRTGAEGEDSERGEEEPPERRQLIINAAAKLFSEQGYDRSSIRDIAREVGLLPGSVYHYFASKEELYLAVHREGFTRVLAKVKAAAATGTDPWDRLTRACVVHIVGIVEGSPVDRITGHNLAITGNRELFAKIQPLRDAYEGVFRNLVNALPVAPGTDLSLLRLFLLGGMNWVYLWYHQGRRSPEEIAHAMVDMLRRGVQA</sequence>
<dbReference type="InterPro" id="IPR001647">
    <property type="entry name" value="HTH_TetR"/>
</dbReference>
<evidence type="ECO:0000256" key="1">
    <source>
        <dbReference type="ARBA" id="ARBA00023125"/>
    </source>
</evidence>
<dbReference type="InterPro" id="IPR009057">
    <property type="entry name" value="Homeodomain-like_sf"/>
</dbReference>
<feature type="compositionally biased region" description="Acidic residues" evidence="3">
    <location>
        <begin position="118"/>
        <end position="129"/>
    </location>
</feature>
<dbReference type="Gene3D" id="1.10.357.10">
    <property type="entry name" value="Tetracycline Repressor, domain 2"/>
    <property type="match status" value="1"/>
</dbReference>
<evidence type="ECO:0000313" key="6">
    <source>
        <dbReference type="Proteomes" id="UP000295129"/>
    </source>
</evidence>